<keyword evidence="5" id="KW-1133">Transmembrane helix</keyword>
<dbReference type="EMBL" id="JAUJYN010000068">
    <property type="protein sequence ID" value="KAK1256976.1"/>
    <property type="molecule type" value="Genomic_DNA"/>
</dbReference>
<comment type="caution">
    <text evidence="11">The sequence shown here is derived from an EMBL/GenBank/DDBJ whole genome shotgun (WGS) entry which is preliminary data.</text>
</comment>
<dbReference type="PANTHER" id="PTHR12266:SF33">
    <property type="entry name" value="CATION_CALCIUM EXCHANGER 5"/>
    <property type="match status" value="1"/>
</dbReference>
<evidence type="ECO:0000256" key="2">
    <source>
        <dbReference type="ARBA" id="ARBA00022448"/>
    </source>
</evidence>
<dbReference type="Gene3D" id="1.20.1420.30">
    <property type="entry name" value="NCX, central ion-binding region"/>
    <property type="match status" value="1"/>
</dbReference>
<protein>
    <submittedName>
        <fullName evidence="11">Cation/calcium exchanger 5</fullName>
    </submittedName>
</protein>
<keyword evidence="3" id="KW-0050">Antiport</keyword>
<keyword evidence="2" id="KW-0813">Transport</keyword>
<reference evidence="11" key="1">
    <citation type="journal article" date="2023" name="Nat. Commun.">
        <title>Diploid and tetraploid genomes of Acorus and the evolution of monocots.</title>
        <authorList>
            <person name="Ma L."/>
            <person name="Liu K.W."/>
            <person name="Li Z."/>
            <person name="Hsiao Y.Y."/>
            <person name="Qi Y."/>
            <person name="Fu T."/>
            <person name="Tang G.D."/>
            <person name="Zhang D."/>
            <person name="Sun W.H."/>
            <person name="Liu D.K."/>
            <person name="Li Y."/>
            <person name="Chen G.Z."/>
            <person name="Liu X.D."/>
            <person name="Liao X.Y."/>
            <person name="Jiang Y.T."/>
            <person name="Yu X."/>
            <person name="Hao Y."/>
            <person name="Huang J."/>
            <person name="Zhao X.W."/>
            <person name="Ke S."/>
            <person name="Chen Y.Y."/>
            <person name="Wu W.L."/>
            <person name="Hsu J.L."/>
            <person name="Lin Y.F."/>
            <person name="Huang M.D."/>
            <person name="Li C.Y."/>
            <person name="Huang L."/>
            <person name="Wang Z.W."/>
            <person name="Zhao X."/>
            <person name="Zhong W.Y."/>
            <person name="Peng D.H."/>
            <person name="Ahmad S."/>
            <person name="Lan S."/>
            <person name="Zhang J.S."/>
            <person name="Tsai W.C."/>
            <person name="Van de Peer Y."/>
            <person name="Liu Z.J."/>
        </authorList>
    </citation>
    <scope>NUCLEOTIDE SEQUENCE</scope>
    <source>
        <strain evidence="11">SCP</strain>
    </source>
</reference>
<evidence type="ECO:0000256" key="5">
    <source>
        <dbReference type="ARBA" id="ARBA00022989"/>
    </source>
</evidence>
<dbReference type="Pfam" id="PF01699">
    <property type="entry name" value="Na_Ca_ex"/>
    <property type="match status" value="1"/>
</dbReference>
<comment type="similarity">
    <text evidence="9">Belongs to the Ca(2+):cation antiporter (CaCA) (TC 2.A.19) family. Cation/calcium exchanger (CCX) subfamily.</text>
</comment>
<organism evidence="11 12">
    <name type="scientific">Acorus gramineus</name>
    <name type="common">Dwarf sweet flag</name>
    <dbReference type="NCBI Taxonomy" id="55184"/>
    <lineage>
        <taxon>Eukaryota</taxon>
        <taxon>Viridiplantae</taxon>
        <taxon>Streptophyta</taxon>
        <taxon>Embryophyta</taxon>
        <taxon>Tracheophyta</taxon>
        <taxon>Spermatophyta</taxon>
        <taxon>Magnoliopsida</taxon>
        <taxon>Liliopsida</taxon>
        <taxon>Acoraceae</taxon>
        <taxon>Acorus</taxon>
    </lineage>
</organism>
<evidence type="ECO:0000256" key="8">
    <source>
        <dbReference type="ARBA" id="ARBA00023201"/>
    </source>
</evidence>
<evidence type="ECO:0000256" key="9">
    <source>
        <dbReference type="ARBA" id="ARBA00038187"/>
    </source>
</evidence>
<evidence type="ECO:0000313" key="11">
    <source>
        <dbReference type="EMBL" id="KAK1256976.1"/>
    </source>
</evidence>
<feature type="domain" description="Sodium/calcium exchanger membrane region" evidence="10">
    <location>
        <begin position="187"/>
        <end position="224"/>
    </location>
</feature>
<keyword evidence="7" id="KW-0472">Membrane</keyword>
<proteinExistence type="inferred from homology"/>
<dbReference type="InterPro" id="IPR044880">
    <property type="entry name" value="NCX_ion-bd_dom_sf"/>
</dbReference>
<dbReference type="GO" id="GO:0006814">
    <property type="term" value="P:sodium ion transport"/>
    <property type="evidence" value="ECO:0007669"/>
    <property type="project" value="UniProtKB-KW"/>
</dbReference>
<keyword evidence="12" id="KW-1185">Reference proteome</keyword>
<dbReference type="InterPro" id="IPR051359">
    <property type="entry name" value="CaCA_antiporter"/>
</dbReference>
<comment type="subcellular location">
    <subcellularLocation>
        <location evidence="1">Membrane</location>
        <topology evidence="1">Multi-pass membrane protein</topology>
    </subcellularLocation>
</comment>
<keyword evidence="8" id="KW-0406">Ion transport</keyword>
<keyword evidence="8" id="KW-0739">Sodium transport</keyword>
<dbReference type="PANTHER" id="PTHR12266">
    <property type="entry name" value="NA+/CA2+ K+ INDEPENDENT EXCHANGER"/>
    <property type="match status" value="1"/>
</dbReference>
<evidence type="ECO:0000256" key="4">
    <source>
        <dbReference type="ARBA" id="ARBA00022692"/>
    </source>
</evidence>
<gene>
    <name evidence="11" type="ORF">QJS04_geneDACA023295</name>
</gene>
<evidence type="ECO:0000256" key="6">
    <source>
        <dbReference type="ARBA" id="ARBA00023053"/>
    </source>
</evidence>
<evidence type="ECO:0000313" key="12">
    <source>
        <dbReference type="Proteomes" id="UP001179952"/>
    </source>
</evidence>
<name>A0AAV8ZWX1_ACOGR</name>
<evidence type="ECO:0000259" key="10">
    <source>
        <dbReference type="Pfam" id="PF01699"/>
    </source>
</evidence>
<evidence type="ECO:0000256" key="3">
    <source>
        <dbReference type="ARBA" id="ARBA00022449"/>
    </source>
</evidence>
<dbReference type="GO" id="GO:0015297">
    <property type="term" value="F:antiporter activity"/>
    <property type="evidence" value="ECO:0007669"/>
    <property type="project" value="UniProtKB-KW"/>
</dbReference>
<evidence type="ECO:0000256" key="7">
    <source>
        <dbReference type="ARBA" id="ARBA00023136"/>
    </source>
</evidence>
<dbReference type="GO" id="GO:0016020">
    <property type="term" value="C:membrane"/>
    <property type="evidence" value="ECO:0007669"/>
    <property type="project" value="UniProtKB-SubCell"/>
</dbReference>
<dbReference type="InterPro" id="IPR004837">
    <property type="entry name" value="NaCa_Exmemb"/>
</dbReference>
<dbReference type="AlphaFoldDB" id="A0AAV8ZWX1"/>
<sequence>MVEYLPSEISDHLPMKVICEPSFPSGPKPFKYFEAWEMHPSFHSTVLEAWKVEVYGNPLFQFVKKLANTKFAIKHWNREVLGSIHSNLFSSKCVLEGIQSLLQHNPHDPLLISRDNEARMEYQAQLSQERCGLYFTAVLYVEHWCEEPHFNGLTLGESMFLFMKSSFTSMDHRITFPPPTLAFSSLLPPAILGLTVLAWGNSVGHLIAEVAIAKAGQPAMAIEEAEINKIIYHVGVRAMAVFQNAGVEVS</sequence>
<reference evidence="11" key="2">
    <citation type="submission" date="2023-06" db="EMBL/GenBank/DDBJ databases">
        <authorList>
            <person name="Ma L."/>
            <person name="Liu K.-W."/>
            <person name="Li Z."/>
            <person name="Hsiao Y.-Y."/>
            <person name="Qi Y."/>
            <person name="Fu T."/>
            <person name="Tang G."/>
            <person name="Zhang D."/>
            <person name="Sun W.-H."/>
            <person name="Liu D.-K."/>
            <person name="Li Y."/>
            <person name="Chen G.-Z."/>
            <person name="Liu X.-D."/>
            <person name="Liao X.-Y."/>
            <person name="Jiang Y.-T."/>
            <person name="Yu X."/>
            <person name="Hao Y."/>
            <person name="Huang J."/>
            <person name="Zhao X.-W."/>
            <person name="Ke S."/>
            <person name="Chen Y.-Y."/>
            <person name="Wu W.-L."/>
            <person name="Hsu J.-L."/>
            <person name="Lin Y.-F."/>
            <person name="Huang M.-D."/>
            <person name="Li C.-Y."/>
            <person name="Huang L."/>
            <person name="Wang Z.-W."/>
            <person name="Zhao X."/>
            <person name="Zhong W.-Y."/>
            <person name="Peng D.-H."/>
            <person name="Ahmad S."/>
            <person name="Lan S."/>
            <person name="Zhang J.-S."/>
            <person name="Tsai W.-C."/>
            <person name="Van De Peer Y."/>
            <person name="Liu Z.-J."/>
        </authorList>
    </citation>
    <scope>NUCLEOTIDE SEQUENCE</scope>
    <source>
        <strain evidence="11">SCP</strain>
        <tissue evidence="11">Leaves</tissue>
    </source>
</reference>
<dbReference type="Proteomes" id="UP001179952">
    <property type="component" value="Unassembled WGS sequence"/>
</dbReference>
<keyword evidence="6" id="KW-0915">Sodium</keyword>
<dbReference type="GO" id="GO:0008324">
    <property type="term" value="F:monoatomic cation transmembrane transporter activity"/>
    <property type="evidence" value="ECO:0007669"/>
    <property type="project" value="TreeGrafter"/>
</dbReference>
<evidence type="ECO:0000256" key="1">
    <source>
        <dbReference type="ARBA" id="ARBA00004141"/>
    </source>
</evidence>
<keyword evidence="4" id="KW-0812">Transmembrane</keyword>
<accession>A0AAV8ZWX1</accession>